<evidence type="ECO:0000313" key="6">
    <source>
        <dbReference type="EMBL" id="KAG0662968.1"/>
    </source>
</evidence>
<evidence type="ECO:0000256" key="1">
    <source>
        <dbReference type="ARBA" id="ARBA00008140"/>
    </source>
</evidence>
<dbReference type="Gene3D" id="3.90.1720.30">
    <property type="entry name" value="PPPDE domains"/>
    <property type="match status" value="1"/>
</dbReference>
<dbReference type="EMBL" id="PUHQ01000023">
    <property type="protein sequence ID" value="KAG0662968.1"/>
    <property type="molecule type" value="Genomic_DNA"/>
</dbReference>
<evidence type="ECO:0000259" key="5">
    <source>
        <dbReference type="PROSITE" id="PS51858"/>
    </source>
</evidence>
<accession>A0A9P6W5B2</accession>
<evidence type="ECO:0000256" key="3">
    <source>
        <dbReference type="ARBA" id="ARBA00022801"/>
    </source>
</evidence>
<dbReference type="GO" id="GO:0101005">
    <property type="term" value="F:deubiquitinase activity"/>
    <property type="evidence" value="ECO:0007669"/>
    <property type="project" value="TreeGrafter"/>
</dbReference>
<dbReference type="Pfam" id="PF05903">
    <property type="entry name" value="Peptidase_C97"/>
    <property type="match status" value="1"/>
</dbReference>
<evidence type="ECO:0000256" key="4">
    <source>
        <dbReference type="SAM" id="MobiDB-lite"/>
    </source>
</evidence>
<feature type="compositionally biased region" description="Low complexity" evidence="4">
    <location>
        <begin position="116"/>
        <end position="138"/>
    </location>
</feature>
<evidence type="ECO:0000256" key="2">
    <source>
        <dbReference type="ARBA" id="ARBA00022670"/>
    </source>
</evidence>
<comment type="caution">
    <text evidence="6">The sequence shown here is derived from an EMBL/GenBank/DDBJ whole genome shotgun (WGS) entry which is preliminary data.</text>
</comment>
<dbReference type="AlphaFoldDB" id="A0A9P6W5B2"/>
<feature type="compositionally biased region" description="Low complexity" evidence="4">
    <location>
        <begin position="270"/>
        <end position="286"/>
    </location>
</feature>
<organism evidence="6 7">
    <name type="scientific">Rhodotorula mucilaginosa</name>
    <name type="common">Yeast</name>
    <name type="synonym">Rhodotorula rubra</name>
    <dbReference type="NCBI Taxonomy" id="5537"/>
    <lineage>
        <taxon>Eukaryota</taxon>
        <taxon>Fungi</taxon>
        <taxon>Dikarya</taxon>
        <taxon>Basidiomycota</taxon>
        <taxon>Pucciniomycotina</taxon>
        <taxon>Microbotryomycetes</taxon>
        <taxon>Sporidiobolales</taxon>
        <taxon>Sporidiobolaceae</taxon>
        <taxon>Rhodotorula</taxon>
    </lineage>
</organism>
<dbReference type="PROSITE" id="PS51858">
    <property type="entry name" value="PPPDE"/>
    <property type="match status" value="1"/>
</dbReference>
<keyword evidence="7" id="KW-1185">Reference proteome</keyword>
<dbReference type="Proteomes" id="UP000777482">
    <property type="component" value="Unassembled WGS sequence"/>
</dbReference>
<comment type="similarity">
    <text evidence="1">Belongs to the DeSI family.</text>
</comment>
<keyword evidence="3" id="KW-0378">Hydrolase</keyword>
<dbReference type="GO" id="GO:0006508">
    <property type="term" value="P:proteolysis"/>
    <property type="evidence" value="ECO:0007669"/>
    <property type="project" value="UniProtKB-KW"/>
</dbReference>
<gene>
    <name evidence="6" type="ORF">C6P46_003056</name>
</gene>
<feature type="compositionally biased region" description="Basic and acidic residues" evidence="4">
    <location>
        <begin position="306"/>
        <end position="316"/>
    </location>
</feature>
<feature type="compositionally biased region" description="Polar residues" evidence="4">
    <location>
        <begin position="139"/>
        <end position="165"/>
    </location>
</feature>
<feature type="domain" description="PPPDE" evidence="5">
    <location>
        <begin position="10"/>
        <end position="263"/>
    </location>
</feature>
<dbReference type="GO" id="GO:0016579">
    <property type="term" value="P:protein deubiquitination"/>
    <property type="evidence" value="ECO:0007669"/>
    <property type="project" value="TreeGrafter"/>
</dbReference>
<dbReference type="InterPro" id="IPR042266">
    <property type="entry name" value="PPPDE_sf"/>
</dbReference>
<dbReference type="PANTHER" id="PTHR12378">
    <property type="entry name" value="DESUMOYLATING ISOPEPTIDASE"/>
    <property type="match status" value="1"/>
</dbReference>
<evidence type="ECO:0000313" key="7">
    <source>
        <dbReference type="Proteomes" id="UP000777482"/>
    </source>
</evidence>
<feature type="region of interest" description="Disordered" evidence="4">
    <location>
        <begin position="109"/>
        <end position="192"/>
    </location>
</feature>
<dbReference type="OrthoDB" id="412286at2759"/>
<dbReference type="PANTHER" id="PTHR12378:SF80">
    <property type="entry name" value="IP06716P-RELATED"/>
    <property type="match status" value="1"/>
</dbReference>
<dbReference type="SMART" id="SM01179">
    <property type="entry name" value="DUF862"/>
    <property type="match status" value="1"/>
</dbReference>
<dbReference type="InterPro" id="IPR008580">
    <property type="entry name" value="PPPDE_dom"/>
</dbReference>
<sequence>MARSSGEQPLGVQVVVYDLLPPSKLGSLLNLFGTGVYHSSVQLALPLGPTDHDPTPAEYAFGGHDSPGTTGIFSIPAGTAVQRMPGLRYYMTIDAGEAFGKDWERAFRGGADGTLPPTARPRSAAEAPPSAESWSIAATTTGSNPYRTDSIASDTRSSDQLSTCKDSLGSGANPDASSDDDDDGGARDGTQYMTRAERRAFRILEAMKRDPEWYGTKYRLLERNCNTFTHEVVWRLTGRRAPAWLNRAAWVATAIPCIVPAGWIDDADEAAPTAADSDSHSQAQAHIPDPGHLLSGSDTVTIAPPRADRMSASGRE</sequence>
<keyword evidence="2" id="KW-0645">Protease</keyword>
<reference evidence="6 7" key="1">
    <citation type="submission" date="2020-11" db="EMBL/GenBank/DDBJ databases">
        <title>Kefir isolates.</title>
        <authorList>
            <person name="Marcisauskas S."/>
            <person name="Kim Y."/>
            <person name="Blasche S."/>
        </authorList>
    </citation>
    <scope>NUCLEOTIDE SEQUENCE [LARGE SCALE GENOMIC DNA]</scope>
    <source>
        <strain evidence="6 7">KR</strain>
    </source>
</reference>
<name>A0A9P6W5B2_RHOMI</name>
<feature type="region of interest" description="Disordered" evidence="4">
    <location>
        <begin position="270"/>
        <end position="316"/>
    </location>
</feature>
<protein>
    <recommendedName>
        <fullName evidence="5">PPPDE domain-containing protein</fullName>
    </recommendedName>
</protein>
<proteinExistence type="inferred from homology"/>